<dbReference type="InterPro" id="IPR017853">
    <property type="entry name" value="GH"/>
</dbReference>
<proteinExistence type="predicted"/>
<name>A0A1A9NCA3_9BURK</name>
<accession>A0A1A9NCA3</accession>
<dbReference type="Gene3D" id="3.20.20.80">
    <property type="entry name" value="Glycosidases"/>
    <property type="match status" value="1"/>
</dbReference>
<evidence type="ECO:0000313" key="2">
    <source>
        <dbReference type="EMBL" id="OAJ63331.1"/>
    </source>
</evidence>
<dbReference type="EMBL" id="LXJZ01000140">
    <property type="protein sequence ID" value="OAJ59418.1"/>
    <property type="molecule type" value="Genomic_DNA"/>
</dbReference>
<dbReference type="Proteomes" id="UP000078116">
    <property type="component" value="Unassembled WGS sequence"/>
</dbReference>
<dbReference type="STRING" id="1462993.A6V36_27640"/>
<keyword evidence="3" id="KW-1185">Reference proteome</keyword>
<evidence type="ECO:0000313" key="4">
    <source>
        <dbReference type="Proteomes" id="UP000078116"/>
    </source>
</evidence>
<dbReference type="EMBL" id="LXKA01000132">
    <property type="protein sequence ID" value="OAJ63331.1"/>
    <property type="molecule type" value="Genomic_DNA"/>
</dbReference>
<dbReference type="SUPFAM" id="SSF51445">
    <property type="entry name" value="(Trans)glycosidases"/>
    <property type="match status" value="1"/>
</dbReference>
<sequence length="635" mass="69750">MRFFGVSLALAANFPSENDGEVLAQRLAALGVNIVRLHAIDQPAQNSADGPVGMLRDAASPQLDPQAVAVLSRFITQLGRHGIYVDLNLHANHTFPVKQTGDRIPPQSKPLSIIDADMMVWQATYTKNLLSALQLRDRPNLAMVEINNEASLVDTWQEGNLASLVTGGFLDALREKWLVYRKNRQLNATPLPLERSGLSTDDARVAASFFIDLDASYIRRMVGTVRDELGDDVPISGTQIIHSGRWNHGGFANFDVNSAASFTDAHFYVDHYLFPHRQWDWTDWRISNGWLGDAPEQTLLNTAFARAAGRPFVISEFNQAWPNQQASDLLPVVTQFAVAQDWDGLILYDYAHDREWNAFTPSDFSLRGDLTKLAQFAQCAAYFRALYPGTALAQSFIALSPDDRAVADGKGITGNLASYLSKHFGIPPSVAMTRQIALENAPNFGVRSAATMETSSYFSYDKAARQFIFGSAYAAGISGFIPVGHRVASSLLELTLAPGSRGFATAFLTSLDGKPLSTSHRLLLSIPGFTMGTDNRETQQLAAADLRGQWRTILPREGDQPSASLYKVAGPAQMERIPATVALQLSTARASVFALDIQGRRVQPVTSKTDGQRITFDINREGQPWAANYEITLER</sequence>
<reference evidence="3 4" key="1">
    <citation type="submission" date="2016-04" db="EMBL/GenBank/DDBJ databases">
        <title>Reclassification of Paraburkholderia panaciterrae (Farh et al. 2015) Dobritsa &amp; Samadpour 2016 as a later homotypic synonym of Paraburkholderia ginsengiterrae (Farh et al. 2015) Dobritsa &amp; Samadpour 2016.</title>
        <authorList>
            <person name="Dobritsa A.P."/>
            <person name="Kutumbaka K."/>
            <person name="Samadpour M."/>
        </authorList>
    </citation>
    <scope>NUCLEOTIDE SEQUENCE [LARGE SCALE GENOMIC DNA]</scope>
    <source>
        <strain evidence="2 4">DCY85</strain>
        <strain evidence="1 3">DCY85-1</strain>
    </source>
</reference>
<evidence type="ECO:0008006" key="5">
    <source>
        <dbReference type="Google" id="ProtNLM"/>
    </source>
</evidence>
<dbReference type="AlphaFoldDB" id="A0A1A9NCA3"/>
<organism evidence="2 4">
    <name type="scientific">Paraburkholderia ginsengiterrae</name>
    <dbReference type="NCBI Taxonomy" id="1462993"/>
    <lineage>
        <taxon>Bacteria</taxon>
        <taxon>Pseudomonadati</taxon>
        <taxon>Pseudomonadota</taxon>
        <taxon>Betaproteobacteria</taxon>
        <taxon>Burkholderiales</taxon>
        <taxon>Burkholderiaceae</taxon>
        <taxon>Paraburkholderia</taxon>
    </lineage>
</organism>
<evidence type="ECO:0000313" key="3">
    <source>
        <dbReference type="Proteomes" id="UP000077961"/>
    </source>
</evidence>
<gene>
    <name evidence="1" type="ORF">A6V36_27640</name>
    <name evidence="2" type="ORF">A6V37_20790</name>
</gene>
<evidence type="ECO:0000313" key="1">
    <source>
        <dbReference type="EMBL" id="OAJ59418.1"/>
    </source>
</evidence>
<dbReference type="Proteomes" id="UP000077961">
    <property type="component" value="Unassembled WGS sequence"/>
</dbReference>
<protein>
    <recommendedName>
        <fullName evidence="5">Glycoside hydrolase family 5 domain-containing protein</fullName>
    </recommendedName>
</protein>
<comment type="caution">
    <text evidence="2">The sequence shown here is derived from an EMBL/GenBank/DDBJ whole genome shotgun (WGS) entry which is preliminary data.</text>
</comment>